<proteinExistence type="predicted"/>
<sequence length="36" mass="4221">ITDFNQYPDKCLYFIRQLVEAIKSQKEMEPENKGGS</sequence>
<gene>
    <name evidence="1" type="ORF">S12H4_58794</name>
</gene>
<comment type="caution">
    <text evidence="1">The sequence shown here is derived from an EMBL/GenBank/DDBJ whole genome shotgun (WGS) entry which is preliminary data.</text>
</comment>
<organism evidence="1">
    <name type="scientific">marine sediment metagenome</name>
    <dbReference type="NCBI Taxonomy" id="412755"/>
    <lineage>
        <taxon>unclassified sequences</taxon>
        <taxon>metagenomes</taxon>
        <taxon>ecological metagenomes</taxon>
    </lineage>
</organism>
<reference evidence="1" key="1">
    <citation type="journal article" date="2014" name="Front. Microbiol.">
        <title>High frequency of phylogenetically diverse reductive dehalogenase-homologous genes in deep subseafloor sedimentary metagenomes.</title>
        <authorList>
            <person name="Kawai M."/>
            <person name="Futagami T."/>
            <person name="Toyoda A."/>
            <person name="Takaki Y."/>
            <person name="Nishi S."/>
            <person name="Hori S."/>
            <person name="Arai W."/>
            <person name="Tsubouchi T."/>
            <person name="Morono Y."/>
            <person name="Uchiyama I."/>
            <person name="Ito T."/>
            <person name="Fujiyama A."/>
            <person name="Inagaki F."/>
            <person name="Takami H."/>
        </authorList>
    </citation>
    <scope>NUCLEOTIDE SEQUENCE</scope>
    <source>
        <strain evidence="1">Expedition CK06-06</strain>
    </source>
</reference>
<protein>
    <submittedName>
        <fullName evidence="1">Uncharacterized protein</fullName>
    </submittedName>
</protein>
<feature type="non-terminal residue" evidence="1">
    <location>
        <position position="1"/>
    </location>
</feature>
<name>X1VV22_9ZZZZ</name>
<accession>X1VV22</accession>
<dbReference type="EMBL" id="BARW01038272">
    <property type="protein sequence ID" value="GAJ21621.1"/>
    <property type="molecule type" value="Genomic_DNA"/>
</dbReference>
<dbReference type="AlphaFoldDB" id="X1VV22"/>
<evidence type="ECO:0000313" key="1">
    <source>
        <dbReference type="EMBL" id="GAJ21621.1"/>
    </source>
</evidence>